<reference evidence="1 2" key="1">
    <citation type="journal article" date="2019" name="Commun. Biol.">
        <title>The bagworm genome reveals a unique fibroin gene that provides high tensile strength.</title>
        <authorList>
            <person name="Kono N."/>
            <person name="Nakamura H."/>
            <person name="Ohtoshi R."/>
            <person name="Tomita M."/>
            <person name="Numata K."/>
            <person name="Arakawa K."/>
        </authorList>
    </citation>
    <scope>NUCLEOTIDE SEQUENCE [LARGE SCALE GENOMIC DNA]</scope>
</reference>
<sequence length="103" mass="11332">MLSTFDSRPSLLPIKMFLTLAISMPVYPHYRSVILAIQLPCTHYNIASSVRMHTVGLWAVDQRPAALAPPAAAAAAVVAYAKTSRTTQLHCCIRHENKLQMGE</sequence>
<dbReference type="Proteomes" id="UP000299102">
    <property type="component" value="Unassembled WGS sequence"/>
</dbReference>
<accession>A0A4C1X8M3</accession>
<name>A0A4C1X8M3_EUMVA</name>
<proteinExistence type="predicted"/>
<gene>
    <name evidence="1" type="ORF">EVAR_97102_1</name>
</gene>
<dbReference type="EMBL" id="BGZK01000742">
    <property type="protein sequence ID" value="GBP58699.1"/>
    <property type="molecule type" value="Genomic_DNA"/>
</dbReference>
<protein>
    <submittedName>
        <fullName evidence="1">Uncharacterized protein</fullName>
    </submittedName>
</protein>
<organism evidence="1 2">
    <name type="scientific">Eumeta variegata</name>
    <name type="common">Bagworm moth</name>
    <name type="synonym">Eumeta japonica</name>
    <dbReference type="NCBI Taxonomy" id="151549"/>
    <lineage>
        <taxon>Eukaryota</taxon>
        <taxon>Metazoa</taxon>
        <taxon>Ecdysozoa</taxon>
        <taxon>Arthropoda</taxon>
        <taxon>Hexapoda</taxon>
        <taxon>Insecta</taxon>
        <taxon>Pterygota</taxon>
        <taxon>Neoptera</taxon>
        <taxon>Endopterygota</taxon>
        <taxon>Lepidoptera</taxon>
        <taxon>Glossata</taxon>
        <taxon>Ditrysia</taxon>
        <taxon>Tineoidea</taxon>
        <taxon>Psychidae</taxon>
        <taxon>Oiketicinae</taxon>
        <taxon>Eumeta</taxon>
    </lineage>
</organism>
<keyword evidence="2" id="KW-1185">Reference proteome</keyword>
<dbReference type="AlphaFoldDB" id="A0A4C1X8M3"/>
<evidence type="ECO:0000313" key="1">
    <source>
        <dbReference type="EMBL" id="GBP58699.1"/>
    </source>
</evidence>
<comment type="caution">
    <text evidence="1">The sequence shown here is derived from an EMBL/GenBank/DDBJ whole genome shotgun (WGS) entry which is preliminary data.</text>
</comment>
<evidence type="ECO:0000313" key="2">
    <source>
        <dbReference type="Proteomes" id="UP000299102"/>
    </source>
</evidence>